<evidence type="ECO:0000256" key="1">
    <source>
        <dbReference type="SAM" id="Phobius"/>
    </source>
</evidence>
<keyword evidence="1" id="KW-0812">Transmembrane</keyword>
<feature type="transmembrane region" description="Helical" evidence="1">
    <location>
        <begin position="44"/>
        <end position="62"/>
    </location>
</feature>
<name>A0A3S9VYX5_9BACT</name>
<dbReference type="KEGG" id="buy:D8S85_20600"/>
<organism evidence="2 3">
    <name type="scientific">Butyricimonas faecalis</name>
    <dbReference type="NCBI Taxonomy" id="2093856"/>
    <lineage>
        <taxon>Bacteria</taxon>
        <taxon>Pseudomonadati</taxon>
        <taxon>Bacteroidota</taxon>
        <taxon>Bacteroidia</taxon>
        <taxon>Bacteroidales</taxon>
        <taxon>Odoribacteraceae</taxon>
        <taxon>Butyricimonas</taxon>
    </lineage>
</organism>
<feature type="transmembrane region" description="Helical" evidence="1">
    <location>
        <begin position="6"/>
        <end position="28"/>
    </location>
</feature>
<evidence type="ECO:0008006" key="4">
    <source>
        <dbReference type="Google" id="ProtNLM"/>
    </source>
</evidence>
<dbReference type="EMBL" id="CP032819">
    <property type="protein sequence ID" value="AZS31712.1"/>
    <property type="molecule type" value="Genomic_DNA"/>
</dbReference>
<gene>
    <name evidence="2" type="ORF">D8S85_20600</name>
</gene>
<feature type="transmembrane region" description="Helical" evidence="1">
    <location>
        <begin position="182"/>
        <end position="200"/>
    </location>
</feature>
<keyword evidence="1" id="KW-0472">Membrane</keyword>
<feature type="transmembrane region" description="Helical" evidence="1">
    <location>
        <begin position="154"/>
        <end position="176"/>
    </location>
</feature>
<evidence type="ECO:0000313" key="3">
    <source>
        <dbReference type="Proteomes" id="UP000270673"/>
    </source>
</evidence>
<keyword evidence="1" id="KW-1133">Transmembrane helix</keyword>
<keyword evidence="3" id="KW-1185">Reference proteome</keyword>
<feature type="transmembrane region" description="Helical" evidence="1">
    <location>
        <begin position="287"/>
        <end position="311"/>
    </location>
</feature>
<dbReference type="Proteomes" id="UP000270673">
    <property type="component" value="Chromosome"/>
</dbReference>
<proteinExistence type="predicted"/>
<feature type="transmembrane region" description="Helical" evidence="1">
    <location>
        <begin position="365"/>
        <end position="385"/>
    </location>
</feature>
<sequence>MGVLAYVSYILFASLSFAPFVDDGYYYYNIQTIWSGNINNDINYTLYEFVVAIVYAPLLLVFKNIEHYMLLPFNWFLGTIFVTESIRFAWKIVPIKNSKKVFCSFFILLNYSCVDAFVHLYRDSLMLIFYVISLSFILKKQYVKGIMASLLTSLVRGANGMLALLYLLFNMIPFFFSNRRRMIILVCGTLLLFPYVINRIDYNKLGRISSNDQSSVTIKSRIENMKNGEGAGGVLNLLRSSNPVMNFVALPVYMISPLKVRNAINISEYKTYNQNVKTIFRLKIESLWEFIHVIFYSCFSVSLFCGIYYWLKNSDKNTLMLFFLFFISLALITFISMQTRHKIIFIMFFPVLYNYFYKYKSLRSVFLSKIMSYVFIVLLLVYNILM</sequence>
<feature type="transmembrane region" description="Helical" evidence="1">
    <location>
        <begin position="317"/>
        <end position="336"/>
    </location>
</feature>
<evidence type="ECO:0000313" key="2">
    <source>
        <dbReference type="EMBL" id="AZS31712.1"/>
    </source>
</evidence>
<feature type="transmembrane region" description="Helical" evidence="1">
    <location>
        <begin position="68"/>
        <end position="89"/>
    </location>
</feature>
<reference evidence="2 3" key="1">
    <citation type="submission" date="2018-10" db="EMBL/GenBank/DDBJ databases">
        <title>Butyricimonas faecalis sp. nov., isolated from human faeces and emended description of the genus Butyricimonas.</title>
        <authorList>
            <person name="Le Roy T."/>
            <person name="Van der Smissen P."/>
            <person name="Paquot A."/>
            <person name="Delzenne N."/>
            <person name="Muccioli G."/>
            <person name="Collet J.-F."/>
            <person name="Cani P.D."/>
        </authorList>
    </citation>
    <scope>NUCLEOTIDE SEQUENCE [LARGE SCALE GENOMIC DNA]</scope>
    <source>
        <strain evidence="2 3">H184</strain>
    </source>
</reference>
<accession>A0A3S9VYX5</accession>
<feature type="transmembrane region" description="Helical" evidence="1">
    <location>
        <begin position="343"/>
        <end position="359"/>
    </location>
</feature>
<protein>
    <recommendedName>
        <fullName evidence="4">Glycosyltransferase RgtA/B/C/D-like domain-containing protein</fullName>
    </recommendedName>
</protein>
<dbReference type="AlphaFoldDB" id="A0A3S9VYX5"/>
<feature type="transmembrane region" description="Helical" evidence="1">
    <location>
        <begin position="101"/>
        <end position="118"/>
    </location>
</feature>